<dbReference type="GO" id="GO:0005829">
    <property type="term" value="C:cytosol"/>
    <property type="evidence" value="ECO:0007669"/>
    <property type="project" value="Ensembl"/>
</dbReference>
<dbReference type="PANTHER" id="PTHR11640:SF31">
    <property type="entry name" value="IRREGULAR CHIASM C-ROUGHEST PROTEIN-RELATED"/>
    <property type="match status" value="1"/>
</dbReference>
<accession>A0A8C6I2F3</accession>
<dbReference type="PANTHER" id="PTHR11640">
    <property type="entry name" value="NEPHRIN"/>
    <property type="match status" value="1"/>
</dbReference>
<dbReference type="SMART" id="SM00408">
    <property type="entry name" value="IGc2"/>
    <property type="match status" value="1"/>
</dbReference>
<proteinExistence type="predicted"/>
<dbReference type="GO" id="GO:0071447">
    <property type="term" value="P:cellular response to hydroperoxide"/>
    <property type="evidence" value="ECO:0007669"/>
    <property type="project" value="Ensembl"/>
</dbReference>
<keyword evidence="8" id="KW-0677">Repeat</keyword>
<organism evidence="19 20">
    <name type="scientific">Mus spicilegus</name>
    <name type="common">Mound-building mouse</name>
    <dbReference type="NCBI Taxonomy" id="10103"/>
    <lineage>
        <taxon>Eukaryota</taxon>
        <taxon>Metazoa</taxon>
        <taxon>Chordata</taxon>
        <taxon>Craniata</taxon>
        <taxon>Vertebrata</taxon>
        <taxon>Euteleostomi</taxon>
        <taxon>Mammalia</taxon>
        <taxon>Eutheria</taxon>
        <taxon>Euarchontoglires</taxon>
        <taxon>Glires</taxon>
        <taxon>Rodentia</taxon>
        <taxon>Myomorpha</taxon>
        <taxon>Muroidea</taxon>
        <taxon>Muridae</taxon>
        <taxon>Murinae</taxon>
        <taxon>Mus</taxon>
        <taxon>Mus</taxon>
    </lineage>
</organism>
<evidence type="ECO:0000256" key="2">
    <source>
        <dbReference type="ARBA" id="ARBA00004496"/>
    </source>
</evidence>
<evidence type="ECO:0000256" key="14">
    <source>
        <dbReference type="ARBA" id="ARBA00059449"/>
    </source>
</evidence>
<keyword evidence="4" id="KW-1003">Cell membrane</keyword>
<evidence type="ECO:0000256" key="6">
    <source>
        <dbReference type="ARBA" id="ARBA00022692"/>
    </source>
</evidence>
<evidence type="ECO:0000256" key="8">
    <source>
        <dbReference type="ARBA" id="ARBA00022737"/>
    </source>
</evidence>
<dbReference type="GO" id="GO:0005911">
    <property type="term" value="C:cell-cell junction"/>
    <property type="evidence" value="ECO:0007669"/>
    <property type="project" value="TreeGrafter"/>
</dbReference>
<evidence type="ECO:0000256" key="1">
    <source>
        <dbReference type="ARBA" id="ARBA00004251"/>
    </source>
</evidence>
<dbReference type="AlphaFoldDB" id="A0A8C6I2F3"/>
<dbReference type="Pfam" id="PF07679">
    <property type="entry name" value="I-set"/>
    <property type="match status" value="1"/>
</dbReference>
<dbReference type="GO" id="GO:0008104">
    <property type="term" value="P:intracellular protein localization"/>
    <property type="evidence" value="ECO:0007669"/>
    <property type="project" value="Ensembl"/>
</dbReference>
<dbReference type="GO" id="GO:0042803">
    <property type="term" value="F:protein homodimerization activity"/>
    <property type="evidence" value="ECO:0007669"/>
    <property type="project" value="Ensembl"/>
</dbReference>
<keyword evidence="7 17" id="KW-0732">Signal</keyword>
<comment type="function">
    <text evidence="14">May control cell-cell adhesion, cell migration and proliferation, cell morphology, and protects renal epithelial cells from oxidative cell injury to promote cell survival.</text>
</comment>
<evidence type="ECO:0000256" key="10">
    <source>
        <dbReference type="ARBA" id="ARBA00023136"/>
    </source>
</evidence>
<reference evidence="19" key="1">
    <citation type="submission" date="2025-08" db="UniProtKB">
        <authorList>
            <consortium name="Ensembl"/>
        </authorList>
    </citation>
    <scope>IDENTIFICATION</scope>
</reference>
<keyword evidence="13" id="KW-0393">Immunoglobulin domain</keyword>
<dbReference type="GO" id="GO:1904970">
    <property type="term" value="P:brush border assembly"/>
    <property type="evidence" value="ECO:0007669"/>
    <property type="project" value="Ensembl"/>
</dbReference>
<dbReference type="GO" id="GO:0009986">
    <property type="term" value="C:cell surface"/>
    <property type="evidence" value="ECO:0007669"/>
    <property type="project" value="Ensembl"/>
</dbReference>
<keyword evidence="6 16" id="KW-0812">Transmembrane</keyword>
<evidence type="ECO:0000256" key="9">
    <source>
        <dbReference type="ARBA" id="ARBA00022989"/>
    </source>
</evidence>
<evidence type="ECO:0000256" key="12">
    <source>
        <dbReference type="ARBA" id="ARBA00023180"/>
    </source>
</evidence>
<keyword evidence="5" id="KW-0963">Cytoplasm</keyword>
<evidence type="ECO:0000256" key="13">
    <source>
        <dbReference type="ARBA" id="ARBA00023319"/>
    </source>
</evidence>
<evidence type="ECO:0000259" key="18">
    <source>
        <dbReference type="PROSITE" id="PS50835"/>
    </source>
</evidence>
<dbReference type="GO" id="GO:0098743">
    <property type="term" value="P:cell aggregation"/>
    <property type="evidence" value="ECO:0007669"/>
    <property type="project" value="Ensembl"/>
</dbReference>
<dbReference type="Ensembl" id="ENSMSIT00000038183.1">
    <property type="protein sequence ID" value="ENSMSIP00000030330.1"/>
    <property type="gene ID" value="ENSMSIG00000025382.1"/>
</dbReference>
<comment type="subunit">
    <text evidence="3">Homodimer.</text>
</comment>
<evidence type="ECO:0000256" key="15">
    <source>
        <dbReference type="ARBA" id="ARBA00073192"/>
    </source>
</evidence>
<evidence type="ECO:0000313" key="19">
    <source>
        <dbReference type="Ensembl" id="ENSMSIP00000030330.1"/>
    </source>
</evidence>
<keyword evidence="12" id="KW-0325">Glycoprotein</keyword>
<dbReference type="Proteomes" id="UP000694415">
    <property type="component" value="Unplaced"/>
</dbReference>
<dbReference type="GO" id="GO:0045216">
    <property type="term" value="P:cell-cell junction organization"/>
    <property type="evidence" value="ECO:0007669"/>
    <property type="project" value="Ensembl"/>
</dbReference>
<evidence type="ECO:0000313" key="20">
    <source>
        <dbReference type="Proteomes" id="UP000694415"/>
    </source>
</evidence>
<dbReference type="PROSITE" id="PS50835">
    <property type="entry name" value="IG_LIKE"/>
    <property type="match status" value="2"/>
</dbReference>
<dbReference type="GO" id="GO:0050680">
    <property type="term" value="P:negative regulation of epithelial cell proliferation"/>
    <property type="evidence" value="ECO:0007669"/>
    <property type="project" value="Ensembl"/>
</dbReference>
<dbReference type="SMART" id="SM00409">
    <property type="entry name" value="IG"/>
    <property type="match status" value="2"/>
</dbReference>
<name>A0A8C6I2F3_MUSSI</name>
<dbReference type="GO" id="GO:0098632">
    <property type="term" value="F:cell-cell adhesion mediator activity"/>
    <property type="evidence" value="ECO:0007669"/>
    <property type="project" value="Ensembl"/>
</dbReference>
<dbReference type="GO" id="GO:0090559">
    <property type="term" value="P:regulation of membrane permeability"/>
    <property type="evidence" value="ECO:0007669"/>
    <property type="project" value="Ensembl"/>
</dbReference>
<dbReference type="InterPro" id="IPR013098">
    <property type="entry name" value="Ig_I-set"/>
</dbReference>
<evidence type="ECO:0000256" key="3">
    <source>
        <dbReference type="ARBA" id="ARBA00011738"/>
    </source>
</evidence>
<reference evidence="19" key="2">
    <citation type="submission" date="2025-09" db="UniProtKB">
        <authorList>
            <consortium name="Ensembl"/>
        </authorList>
    </citation>
    <scope>IDENTIFICATION</scope>
</reference>
<dbReference type="InterPro" id="IPR036179">
    <property type="entry name" value="Ig-like_dom_sf"/>
</dbReference>
<keyword evidence="10 16" id="KW-0472">Membrane</keyword>
<dbReference type="InterPro" id="IPR003598">
    <property type="entry name" value="Ig_sub2"/>
</dbReference>
<dbReference type="GO" id="GO:0030334">
    <property type="term" value="P:regulation of cell migration"/>
    <property type="evidence" value="ECO:0007669"/>
    <property type="project" value="Ensembl"/>
</dbReference>
<dbReference type="GO" id="GO:0016477">
    <property type="term" value="P:cell migration"/>
    <property type="evidence" value="ECO:0007669"/>
    <property type="project" value="Ensembl"/>
</dbReference>
<dbReference type="GO" id="GO:0007584">
    <property type="term" value="P:response to nutrient"/>
    <property type="evidence" value="ECO:0007669"/>
    <property type="project" value="Ensembl"/>
</dbReference>
<protein>
    <recommendedName>
        <fullName evidence="15">Transmembrane and immunoglobulin domain-containing protein 1</fullName>
    </recommendedName>
</protein>
<evidence type="ECO:0000256" key="5">
    <source>
        <dbReference type="ARBA" id="ARBA00022490"/>
    </source>
</evidence>
<evidence type="ECO:0000256" key="11">
    <source>
        <dbReference type="ARBA" id="ARBA00023157"/>
    </source>
</evidence>
<feature type="domain" description="Ig-like" evidence="18">
    <location>
        <begin position="121"/>
        <end position="206"/>
    </location>
</feature>
<dbReference type="InterPro" id="IPR051275">
    <property type="entry name" value="Cell_adhesion_signaling"/>
</dbReference>
<dbReference type="Gene3D" id="2.60.40.10">
    <property type="entry name" value="Immunoglobulins"/>
    <property type="match status" value="2"/>
</dbReference>
<evidence type="ECO:0000256" key="16">
    <source>
        <dbReference type="SAM" id="Phobius"/>
    </source>
</evidence>
<feature type="signal peptide" evidence="17">
    <location>
        <begin position="1"/>
        <end position="26"/>
    </location>
</feature>
<dbReference type="InterPro" id="IPR007110">
    <property type="entry name" value="Ig-like_dom"/>
</dbReference>
<dbReference type="GO" id="GO:0043066">
    <property type="term" value="P:negative regulation of apoptotic process"/>
    <property type="evidence" value="ECO:0007669"/>
    <property type="project" value="Ensembl"/>
</dbReference>
<sequence length="261" mass="28980">MVWKITGPLQACQLLLVVLSLPQGRTSSVLTVNGRTENYILDTQHGVQASLECAVQNHTKDEELLWYREDGIVDLKNGNKINISSVCVSPINESDNGVHFTCKLQRDQTVSVTVVLNVTFPPLLSGNGFQTVEENSDVSLVCNVKSNPQAQMMWYKNNSALVLEKGRHQIHQTRESFQLSITKVKKSDNGTYSCIASSSLKMETMDFHLLVKDKVFVMPAEPIIAACVVVVLTLAFALFSRRKRIVKLCGKKNDPNSETAL</sequence>
<keyword evidence="11" id="KW-1015">Disulfide bond</keyword>
<dbReference type="GO" id="GO:0005886">
    <property type="term" value="C:plasma membrane"/>
    <property type="evidence" value="ECO:0007669"/>
    <property type="project" value="UniProtKB-SubCell"/>
</dbReference>
<dbReference type="CDD" id="cd00096">
    <property type="entry name" value="Ig"/>
    <property type="match status" value="1"/>
</dbReference>
<feature type="domain" description="Ig-like" evidence="18">
    <location>
        <begin position="22"/>
        <end position="113"/>
    </location>
</feature>
<feature type="chain" id="PRO_5034043237" description="Transmembrane and immunoglobulin domain-containing protein 1" evidence="17">
    <location>
        <begin position="27"/>
        <end position="261"/>
    </location>
</feature>
<evidence type="ECO:0000256" key="7">
    <source>
        <dbReference type="ARBA" id="ARBA00022729"/>
    </source>
</evidence>
<feature type="transmembrane region" description="Helical" evidence="16">
    <location>
        <begin position="222"/>
        <end position="239"/>
    </location>
</feature>
<keyword evidence="9 16" id="KW-1133">Transmembrane helix</keyword>
<dbReference type="GO" id="GO:0060574">
    <property type="term" value="P:intestinal epithelial cell maturation"/>
    <property type="evidence" value="ECO:0007669"/>
    <property type="project" value="Ensembl"/>
</dbReference>
<dbReference type="GeneTree" id="ENSGT00510000048311"/>
<dbReference type="FunFam" id="2.60.40.10:FF:001938">
    <property type="entry name" value="Transmembrane and immunoglobulin domain-containing protein 1"/>
    <property type="match status" value="1"/>
</dbReference>
<dbReference type="SUPFAM" id="SSF48726">
    <property type="entry name" value="Immunoglobulin"/>
    <property type="match status" value="1"/>
</dbReference>
<comment type="subcellular location">
    <subcellularLocation>
        <location evidence="1">Cell membrane</location>
        <topology evidence="1">Single-pass type I membrane protein</topology>
    </subcellularLocation>
    <subcellularLocation>
        <location evidence="2">Cytoplasm</location>
    </subcellularLocation>
</comment>
<evidence type="ECO:0000256" key="4">
    <source>
        <dbReference type="ARBA" id="ARBA00022475"/>
    </source>
</evidence>
<keyword evidence="20" id="KW-1185">Reference proteome</keyword>
<evidence type="ECO:0000256" key="17">
    <source>
        <dbReference type="SAM" id="SignalP"/>
    </source>
</evidence>
<dbReference type="GO" id="GO:0005739">
    <property type="term" value="C:mitochondrion"/>
    <property type="evidence" value="ECO:0007669"/>
    <property type="project" value="Ensembl"/>
</dbReference>
<dbReference type="InterPro" id="IPR013783">
    <property type="entry name" value="Ig-like_fold"/>
</dbReference>
<dbReference type="InterPro" id="IPR003599">
    <property type="entry name" value="Ig_sub"/>
</dbReference>